<name>A0A4Y8AVG5_9FLAO</name>
<gene>
    <name evidence="1" type="ORF">E2488_01315</name>
</gene>
<dbReference type="OrthoDB" id="1445085at2"/>
<sequence length="211" mass="24111">MTKLEQLYNSIENLKELGVQLPDKLIEETNRVEEEIIQKEVIPALSKAIDPIISQIQRELVLVIDYIPNEPLQVKMTRKRSFKITPEEEDKVLAKRESFKKETGYTVSPHTKSKKTNLTVQFPNGKIISNRFAYQTLCDVIEIAGAQNVEKLGIIQSGAPLVSKQEDDFYQQHTIKGGYLVITHSSTLAKKQHIEDISKRLNLNLKVKIEK</sequence>
<protein>
    <submittedName>
        <fullName evidence="1">Uncharacterized protein</fullName>
    </submittedName>
</protein>
<dbReference type="AlphaFoldDB" id="A0A4Y8AVG5"/>
<keyword evidence="2" id="KW-1185">Reference proteome</keyword>
<reference evidence="1 2" key="1">
    <citation type="journal article" date="2011" name="J. Microbiol.">
        <title>Gramella jeungdoensis sp. nov., isolated from a solar saltern in Korea.</title>
        <authorList>
            <person name="Joung Y."/>
            <person name="Kim H."/>
            <person name="Jang T."/>
            <person name="Ahn T.S."/>
            <person name="Joh K."/>
        </authorList>
    </citation>
    <scope>NUCLEOTIDE SEQUENCE [LARGE SCALE GENOMIC DNA]</scope>
    <source>
        <strain evidence="1 2">KCTC 23123</strain>
    </source>
</reference>
<comment type="caution">
    <text evidence="1">The sequence shown here is derived from an EMBL/GenBank/DDBJ whole genome shotgun (WGS) entry which is preliminary data.</text>
</comment>
<dbReference type="RefSeq" id="WP_134246529.1">
    <property type="nucleotide sequence ID" value="NZ_SNQI01000001.1"/>
</dbReference>
<dbReference type="Proteomes" id="UP000298517">
    <property type="component" value="Unassembled WGS sequence"/>
</dbReference>
<proteinExistence type="predicted"/>
<evidence type="ECO:0000313" key="2">
    <source>
        <dbReference type="Proteomes" id="UP000298517"/>
    </source>
</evidence>
<dbReference type="EMBL" id="SNQI01000001">
    <property type="protein sequence ID" value="TEW76517.1"/>
    <property type="molecule type" value="Genomic_DNA"/>
</dbReference>
<accession>A0A4Y8AVG5</accession>
<organism evidence="1 2">
    <name type="scientific">Gramella jeungdoensis</name>
    <dbReference type="NCBI Taxonomy" id="708091"/>
    <lineage>
        <taxon>Bacteria</taxon>
        <taxon>Pseudomonadati</taxon>
        <taxon>Bacteroidota</taxon>
        <taxon>Flavobacteriia</taxon>
        <taxon>Flavobacteriales</taxon>
        <taxon>Flavobacteriaceae</taxon>
        <taxon>Christiangramia</taxon>
    </lineage>
</organism>
<evidence type="ECO:0000313" key="1">
    <source>
        <dbReference type="EMBL" id="TEW76517.1"/>
    </source>
</evidence>